<evidence type="ECO:0000256" key="7">
    <source>
        <dbReference type="SAM" id="SignalP"/>
    </source>
</evidence>
<dbReference type="GO" id="GO:0046556">
    <property type="term" value="F:alpha-L-arabinofuranosidase activity"/>
    <property type="evidence" value="ECO:0007669"/>
    <property type="project" value="UniProtKB-EC"/>
</dbReference>
<dbReference type="Pfam" id="PF06964">
    <property type="entry name" value="Alpha-L-AF_C"/>
    <property type="match status" value="1"/>
</dbReference>
<proteinExistence type="inferred from homology"/>
<protein>
    <recommendedName>
        <fullName evidence="3">non-reducing end alpha-L-arabinofuranosidase</fullName>
        <ecNumber evidence="3">3.2.1.55</ecNumber>
    </recommendedName>
</protein>
<dbReference type="SUPFAM" id="SSF51445">
    <property type="entry name" value="(Trans)glycosidases"/>
    <property type="match status" value="1"/>
</dbReference>
<evidence type="ECO:0000256" key="4">
    <source>
        <dbReference type="ARBA" id="ARBA00022729"/>
    </source>
</evidence>
<accession>A0AAW1Q3R0</accession>
<keyword evidence="10" id="KW-1185">Reference proteome</keyword>
<dbReference type="Gene3D" id="3.20.20.80">
    <property type="entry name" value="Glycosidases"/>
    <property type="match status" value="1"/>
</dbReference>
<dbReference type="GO" id="GO:0046373">
    <property type="term" value="P:L-arabinose metabolic process"/>
    <property type="evidence" value="ECO:0007669"/>
    <property type="project" value="InterPro"/>
</dbReference>
<feature type="domain" description="Alpha-L-arabinofuranosidase C-terminal" evidence="8">
    <location>
        <begin position="388"/>
        <end position="519"/>
    </location>
</feature>
<evidence type="ECO:0000256" key="3">
    <source>
        <dbReference type="ARBA" id="ARBA00012670"/>
    </source>
</evidence>
<evidence type="ECO:0000259" key="8">
    <source>
        <dbReference type="SMART" id="SM00813"/>
    </source>
</evidence>
<dbReference type="SMART" id="SM00813">
    <property type="entry name" value="Alpha-L-AF_C"/>
    <property type="match status" value="1"/>
</dbReference>
<dbReference type="AlphaFoldDB" id="A0AAW1Q3R0"/>
<dbReference type="PANTHER" id="PTHR31776:SF0">
    <property type="entry name" value="ALPHA-L-ARABINOFURANOSIDASE 1"/>
    <property type="match status" value="1"/>
</dbReference>
<feature type="chain" id="PRO_5043497741" description="non-reducing end alpha-L-arabinofuranosidase" evidence="7">
    <location>
        <begin position="19"/>
        <end position="531"/>
    </location>
</feature>
<dbReference type="EC" id="3.2.1.55" evidence="3"/>
<keyword evidence="5" id="KW-0378">Hydrolase</keyword>
<dbReference type="InterPro" id="IPR017853">
    <property type="entry name" value="GH"/>
</dbReference>
<dbReference type="InterPro" id="IPR010720">
    <property type="entry name" value="Alpha-L-AF_C"/>
</dbReference>
<dbReference type="InterPro" id="IPR051563">
    <property type="entry name" value="Glycosyl_Hydrolase_51"/>
</dbReference>
<reference evidence="9 10" key="1">
    <citation type="journal article" date="2024" name="Nat. Commun.">
        <title>Phylogenomics reveals the evolutionary origins of lichenization in chlorophyte algae.</title>
        <authorList>
            <person name="Puginier C."/>
            <person name="Libourel C."/>
            <person name="Otte J."/>
            <person name="Skaloud P."/>
            <person name="Haon M."/>
            <person name="Grisel S."/>
            <person name="Petersen M."/>
            <person name="Berrin J.G."/>
            <person name="Delaux P.M."/>
            <person name="Dal Grande F."/>
            <person name="Keller J."/>
        </authorList>
    </citation>
    <scope>NUCLEOTIDE SEQUENCE [LARGE SCALE GENOMIC DNA]</scope>
    <source>
        <strain evidence="9 10">SAG 2043</strain>
    </source>
</reference>
<evidence type="ECO:0000313" key="9">
    <source>
        <dbReference type="EMBL" id="KAK9814829.1"/>
    </source>
</evidence>
<evidence type="ECO:0000313" key="10">
    <source>
        <dbReference type="Proteomes" id="UP001489004"/>
    </source>
</evidence>
<organism evidence="9 10">
    <name type="scientific">[Myrmecia] bisecta</name>
    <dbReference type="NCBI Taxonomy" id="41462"/>
    <lineage>
        <taxon>Eukaryota</taxon>
        <taxon>Viridiplantae</taxon>
        <taxon>Chlorophyta</taxon>
        <taxon>core chlorophytes</taxon>
        <taxon>Trebouxiophyceae</taxon>
        <taxon>Trebouxiales</taxon>
        <taxon>Trebouxiaceae</taxon>
        <taxon>Myrmecia</taxon>
    </lineage>
</organism>
<dbReference type="Pfam" id="PF22848">
    <property type="entry name" value="ASD1_dom"/>
    <property type="match status" value="2"/>
</dbReference>
<dbReference type="InterPro" id="IPR055235">
    <property type="entry name" value="ASD1_cat"/>
</dbReference>
<comment type="similarity">
    <text evidence="2">Belongs to the glycosyl hydrolase 51 family.</text>
</comment>
<comment type="caution">
    <text evidence="9">The sequence shown here is derived from an EMBL/GenBank/DDBJ whole genome shotgun (WGS) entry which is preliminary data.</text>
</comment>
<comment type="catalytic activity">
    <reaction evidence="1">
        <text>Hydrolysis of terminal non-reducing alpha-L-arabinofuranoside residues in alpha-L-arabinosides.</text>
        <dbReference type="EC" id="3.2.1.55"/>
    </reaction>
</comment>
<sequence length="531" mass="58434">MKLFAVLFALAALTPARSVSVSDEPDGPVPREHAVQREDDEIASIYVNISRSHPVSDRLYGVFFEEINHAGDGGLYAEMIQDRGIANTGFWGVPVEAGKRYHLTMYLAVVRPAKDNVITITLEDASGLNTYASASQMPNEVSAWHKYTAVLLPNATDYNAMLAVHVQGPAVLLVSMVSLFPAENIVPGQLNPWPFRRDLLQMVKDLKPRFLRFPGGCYVEGYQLANRFNWKTATGGIEERPGHPNTIWGYWSTDGLGLFEYMQLSEELGAEPLGDALNSIEFIMGDANSTWGGKRAAMGRVKPWHLQYFAIGNEDCGKPFYTTNYLAFFFAIRARYPHMRLIANCHMGLDAPTDLWDWHAYTTPEDMFALRTAFDGMNRSSTAAVFASEYAVKPGAGNGNLLAAVAEAGFMTGLERNSEVVEMASYAPLFANIHDRAWTPDLIVFDNHRVYGTPSYHVQRLFPEHQGVRYAHVDIINAPATSPGFAQPVTNLPAAGPADPANRLASSATCQDDHCSALSLKVSGTPGVNEY</sequence>
<evidence type="ECO:0000256" key="2">
    <source>
        <dbReference type="ARBA" id="ARBA00007186"/>
    </source>
</evidence>
<dbReference type="PANTHER" id="PTHR31776">
    <property type="entry name" value="ALPHA-L-ARABINOFURANOSIDASE 1"/>
    <property type="match status" value="1"/>
</dbReference>
<evidence type="ECO:0000256" key="5">
    <source>
        <dbReference type="ARBA" id="ARBA00022801"/>
    </source>
</evidence>
<dbReference type="EMBL" id="JALJOR010000007">
    <property type="protein sequence ID" value="KAK9814829.1"/>
    <property type="molecule type" value="Genomic_DNA"/>
</dbReference>
<name>A0AAW1Q3R0_9CHLO</name>
<keyword evidence="4 7" id="KW-0732">Signal</keyword>
<evidence type="ECO:0000256" key="6">
    <source>
        <dbReference type="ARBA" id="ARBA00023180"/>
    </source>
</evidence>
<evidence type="ECO:0000256" key="1">
    <source>
        <dbReference type="ARBA" id="ARBA00001462"/>
    </source>
</evidence>
<dbReference type="Proteomes" id="UP001489004">
    <property type="component" value="Unassembled WGS sequence"/>
</dbReference>
<keyword evidence="6" id="KW-0325">Glycoprotein</keyword>
<gene>
    <name evidence="9" type="ORF">WJX72_012237</name>
</gene>
<feature type="signal peptide" evidence="7">
    <location>
        <begin position="1"/>
        <end position="18"/>
    </location>
</feature>